<proteinExistence type="predicted"/>
<protein>
    <submittedName>
        <fullName evidence="2">Uncharacterized protein</fullName>
    </submittedName>
</protein>
<sequence length="146" mass="15634">MRENACVVDSTPLFSLCCTFLSFPEREAGTKGVVSAGQSHAAQPAHVAQRLPVSGSEQATLLGEFPQWRLQTQNSVPSFHSVSPVWDIRSPKAAQGFPAGVWPIIADNQTHPPKRGRQAGSDGRGLRIAHDDDTVGQLDAMHAGEP</sequence>
<gene>
    <name evidence="2" type="ORF">ACO22_08116</name>
</gene>
<feature type="compositionally biased region" description="Basic and acidic residues" evidence="1">
    <location>
        <begin position="124"/>
        <end position="133"/>
    </location>
</feature>
<name>A0A1D2J349_PARBR</name>
<accession>A0A1D2J349</accession>
<dbReference type="VEuPathDB" id="FungiDB:PADG_11566"/>
<dbReference type="AlphaFoldDB" id="A0A1D2J349"/>
<reference evidence="2 3" key="1">
    <citation type="submission" date="2016-06" db="EMBL/GenBank/DDBJ databases">
        <authorList>
            <person name="Kjaerup R.B."/>
            <person name="Dalgaard T.S."/>
            <person name="Juul-Madsen H.R."/>
        </authorList>
    </citation>
    <scope>NUCLEOTIDE SEQUENCE [LARGE SCALE GENOMIC DNA]</scope>
    <source>
        <strain evidence="2 3">Pb300</strain>
    </source>
</reference>
<dbReference type="EMBL" id="LZYO01000971">
    <property type="protein sequence ID" value="ODH12587.1"/>
    <property type="molecule type" value="Genomic_DNA"/>
</dbReference>
<comment type="caution">
    <text evidence="2">The sequence shown here is derived from an EMBL/GenBank/DDBJ whole genome shotgun (WGS) entry which is preliminary data.</text>
</comment>
<organism evidence="2 3">
    <name type="scientific">Paracoccidioides brasiliensis</name>
    <dbReference type="NCBI Taxonomy" id="121759"/>
    <lineage>
        <taxon>Eukaryota</taxon>
        <taxon>Fungi</taxon>
        <taxon>Dikarya</taxon>
        <taxon>Ascomycota</taxon>
        <taxon>Pezizomycotina</taxon>
        <taxon>Eurotiomycetes</taxon>
        <taxon>Eurotiomycetidae</taxon>
        <taxon>Onygenales</taxon>
        <taxon>Ajellomycetaceae</taxon>
        <taxon>Paracoccidioides</taxon>
    </lineage>
</organism>
<evidence type="ECO:0000313" key="3">
    <source>
        <dbReference type="Proteomes" id="UP000242814"/>
    </source>
</evidence>
<feature type="region of interest" description="Disordered" evidence="1">
    <location>
        <begin position="106"/>
        <end position="146"/>
    </location>
</feature>
<evidence type="ECO:0000256" key="1">
    <source>
        <dbReference type="SAM" id="MobiDB-lite"/>
    </source>
</evidence>
<dbReference type="Proteomes" id="UP000242814">
    <property type="component" value="Unassembled WGS sequence"/>
</dbReference>
<evidence type="ECO:0000313" key="2">
    <source>
        <dbReference type="EMBL" id="ODH12587.1"/>
    </source>
</evidence>